<feature type="compositionally biased region" description="Polar residues" evidence="3">
    <location>
        <begin position="187"/>
        <end position="199"/>
    </location>
</feature>
<organism evidence="4 5">
    <name type="scientific">Saguinus oedipus</name>
    <name type="common">Cotton-top tamarin</name>
    <name type="synonym">Oedipomidas oedipus</name>
    <dbReference type="NCBI Taxonomy" id="9490"/>
    <lineage>
        <taxon>Eukaryota</taxon>
        <taxon>Metazoa</taxon>
        <taxon>Chordata</taxon>
        <taxon>Craniata</taxon>
        <taxon>Vertebrata</taxon>
        <taxon>Euteleostomi</taxon>
        <taxon>Mammalia</taxon>
        <taxon>Eutheria</taxon>
        <taxon>Euarchontoglires</taxon>
        <taxon>Primates</taxon>
        <taxon>Haplorrhini</taxon>
        <taxon>Platyrrhini</taxon>
        <taxon>Cebidae</taxon>
        <taxon>Callitrichinae</taxon>
        <taxon>Saguinus</taxon>
    </lineage>
</organism>
<evidence type="ECO:0000256" key="2">
    <source>
        <dbReference type="ARBA" id="ARBA00022737"/>
    </source>
</evidence>
<feature type="compositionally biased region" description="Polar residues" evidence="3">
    <location>
        <begin position="157"/>
        <end position="166"/>
    </location>
</feature>
<keyword evidence="2" id="KW-0677">Repeat</keyword>
<feature type="compositionally biased region" description="Basic and acidic residues" evidence="3">
    <location>
        <begin position="66"/>
        <end position="81"/>
    </location>
</feature>
<feature type="region of interest" description="Disordered" evidence="3">
    <location>
        <begin position="66"/>
        <end position="117"/>
    </location>
</feature>
<dbReference type="PANTHER" id="PTHR15574">
    <property type="entry name" value="WD REPEAT DOMAIN-CONTAINING FAMILY"/>
    <property type="match status" value="1"/>
</dbReference>
<dbReference type="EMBL" id="JASSZA010000026">
    <property type="protein sequence ID" value="KAK2082605.1"/>
    <property type="molecule type" value="Genomic_DNA"/>
</dbReference>
<proteinExistence type="predicted"/>
<evidence type="ECO:0000256" key="3">
    <source>
        <dbReference type="SAM" id="MobiDB-lite"/>
    </source>
</evidence>
<evidence type="ECO:0000313" key="4">
    <source>
        <dbReference type="EMBL" id="KAK2082605.1"/>
    </source>
</evidence>
<accession>A0ABQ9TD99</accession>
<keyword evidence="1" id="KW-0853">WD repeat</keyword>
<gene>
    <name evidence="4" type="primary">DCAF6</name>
    <name evidence="4" type="ORF">P7K49_039986</name>
</gene>
<feature type="region of interest" description="Disordered" evidence="3">
    <location>
        <begin position="133"/>
        <end position="247"/>
    </location>
</feature>
<comment type="caution">
    <text evidence="4">The sequence shown here is derived from an EMBL/GenBank/DDBJ whole genome shotgun (WGS) entry which is preliminary data.</text>
</comment>
<feature type="compositionally biased region" description="Low complexity" evidence="3">
    <location>
        <begin position="200"/>
        <end position="219"/>
    </location>
</feature>
<feature type="compositionally biased region" description="Basic and acidic residues" evidence="3">
    <location>
        <begin position="90"/>
        <end position="110"/>
    </location>
</feature>
<dbReference type="InterPro" id="IPR045151">
    <property type="entry name" value="DCAF8"/>
</dbReference>
<dbReference type="Proteomes" id="UP001266305">
    <property type="component" value="Unassembled WGS sequence"/>
</dbReference>
<keyword evidence="5" id="KW-1185">Reference proteome</keyword>
<reference evidence="4 5" key="1">
    <citation type="submission" date="2023-05" db="EMBL/GenBank/DDBJ databases">
        <title>B98-5 Cell Line De Novo Hybrid Assembly: An Optical Mapping Approach.</title>
        <authorList>
            <person name="Kananen K."/>
            <person name="Auerbach J.A."/>
            <person name="Kautto E."/>
            <person name="Blachly J.S."/>
        </authorList>
    </citation>
    <scope>NUCLEOTIDE SEQUENCE [LARGE SCALE GENOMIC DNA]</scope>
    <source>
        <strain evidence="4">B95-8</strain>
        <tissue evidence="4">Cell line</tissue>
    </source>
</reference>
<sequence length="247" mass="27504">MLGTRAPWNYAGRGTTGMVARFIPSHLNNKSCRVTSLCYSEDGQEILVSYSSDYIYLFDPKDDTARELKTPSAEERREELRQPPVKRLRLRGDWSDTGPRARPESEREGDGEQSPNVSLMQRMSDMLSRWFEEASEVAQSNRGRGRSRPRGGTSQSDISTLPTVPSSPDLEVSETAMEVDTPAEQFLQPSTSSTVSAQAHSTSSPTESPHSTSLLSSPHSEQRQSAEASGHHTHHQSVRLFPRPYIK</sequence>
<dbReference type="PANTHER" id="PTHR15574:SF39">
    <property type="entry name" value="DDB1- AND CUL4-ASSOCIATED FACTOR 6"/>
    <property type="match status" value="1"/>
</dbReference>
<evidence type="ECO:0000256" key="1">
    <source>
        <dbReference type="ARBA" id="ARBA00022574"/>
    </source>
</evidence>
<name>A0ABQ9TD99_SAGOE</name>
<protein>
    <submittedName>
        <fullName evidence="4">DDB1- and CUL4-associated factor 6</fullName>
    </submittedName>
</protein>
<evidence type="ECO:0000313" key="5">
    <source>
        <dbReference type="Proteomes" id="UP001266305"/>
    </source>
</evidence>